<feature type="transmembrane region" description="Helical" evidence="2">
    <location>
        <begin position="52"/>
        <end position="71"/>
    </location>
</feature>
<organism evidence="3 4">
    <name type="scientific">Truncatella angustata</name>
    <dbReference type="NCBI Taxonomy" id="152316"/>
    <lineage>
        <taxon>Eukaryota</taxon>
        <taxon>Fungi</taxon>
        <taxon>Dikarya</taxon>
        <taxon>Ascomycota</taxon>
        <taxon>Pezizomycotina</taxon>
        <taxon>Sordariomycetes</taxon>
        <taxon>Xylariomycetidae</taxon>
        <taxon>Amphisphaeriales</taxon>
        <taxon>Sporocadaceae</taxon>
        <taxon>Truncatella</taxon>
    </lineage>
</organism>
<dbReference type="PANTHER" id="PTHR34144:SF8">
    <property type="entry name" value="GLYCOSYLTRANSFERASE FAMILY 69 PROTEIN"/>
    <property type="match status" value="1"/>
</dbReference>
<evidence type="ECO:0000313" key="4">
    <source>
        <dbReference type="Proteomes" id="UP000758603"/>
    </source>
</evidence>
<dbReference type="AlphaFoldDB" id="A0A9P8RER2"/>
<gene>
    <name evidence="3" type="ORF">BKA67DRAFT_596079</name>
</gene>
<evidence type="ECO:0000256" key="2">
    <source>
        <dbReference type="SAM" id="Phobius"/>
    </source>
</evidence>
<dbReference type="Proteomes" id="UP000758603">
    <property type="component" value="Unassembled WGS sequence"/>
</dbReference>
<protein>
    <submittedName>
        <fullName evidence="3">Cryptococcal mannosyltransferase 1-domain-containing protein</fullName>
    </submittedName>
</protein>
<dbReference type="GO" id="GO:0016757">
    <property type="term" value="F:glycosyltransferase activity"/>
    <property type="evidence" value="ECO:0007669"/>
    <property type="project" value="UniProtKB-KW"/>
</dbReference>
<accession>A0A9P8RER2</accession>
<feature type="compositionally biased region" description="Basic and acidic residues" evidence="1">
    <location>
        <begin position="1"/>
        <end position="18"/>
    </location>
</feature>
<keyword evidence="2" id="KW-0472">Membrane</keyword>
<evidence type="ECO:0000313" key="3">
    <source>
        <dbReference type="EMBL" id="KAH6643248.1"/>
    </source>
</evidence>
<feature type="region of interest" description="Disordered" evidence="1">
    <location>
        <begin position="1"/>
        <end position="26"/>
    </location>
</feature>
<dbReference type="RefSeq" id="XP_045951178.1">
    <property type="nucleotide sequence ID" value="XM_046105255.1"/>
</dbReference>
<reference evidence="3" key="1">
    <citation type="journal article" date="2021" name="Nat. Commun.">
        <title>Genetic determinants of endophytism in the Arabidopsis root mycobiome.</title>
        <authorList>
            <person name="Mesny F."/>
            <person name="Miyauchi S."/>
            <person name="Thiergart T."/>
            <person name="Pickel B."/>
            <person name="Atanasova L."/>
            <person name="Karlsson M."/>
            <person name="Huettel B."/>
            <person name="Barry K.W."/>
            <person name="Haridas S."/>
            <person name="Chen C."/>
            <person name="Bauer D."/>
            <person name="Andreopoulos W."/>
            <person name="Pangilinan J."/>
            <person name="LaButti K."/>
            <person name="Riley R."/>
            <person name="Lipzen A."/>
            <person name="Clum A."/>
            <person name="Drula E."/>
            <person name="Henrissat B."/>
            <person name="Kohler A."/>
            <person name="Grigoriev I.V."/>
            <person name="Martin F.M."/>
            <person name="Hacquard S."/>
        </authorList>
    </citation>
    <scope>NUCLEOTIDE SEQUENCE</scope>
    <source>
        <strain evidence="3">MPI-SDFR-AT-0073</strain>
    </source>
</reference>
<dbReference type="EMBL" id="JAGPXC010000013">
    <property type="protein sequence ID" value="KAH6643248.1"/>
    <property type="molecule type" value="Genomic_DNA"/>
</dbReference>
<dbReference type="Pfam" id="PF11735">
    <property type="entry name" value="CAP59_mtransfer"/>
    <property type="match status" value="1"/>
</dbReference>
<keyword evidence="2" id="KW-1133">Transmembrane helix</keyword>
<dbReference type="PANTHER" id="PTHR34144">
    <property type="entry name" value="CHROMOSOME 8, WHOLE GENOME SHOTGUN SEQUENCE"/>
    <property type="match status" value="1"/>
</dbReference>
<keyword evidence="4" id="KW-1185">Reference proteome</keyword>
<proteinExistence type="predicted"/>
<keyword evidence="2" id="KW-0812">Transmembrane</keyword>
<keyword evidence="3" id="KW-0808">Transferase</keyword>
<dbReference type="OrthoDB" id="262547at2759"/>
<comment type="caution">
    <text evidence="3">The sequence shown here is derived from an EMBL/GenBank/DDBJ whole genome shotgun (WGS) entry which is preliminary data.</text>
</comment>
<dbReference type="GeneID" id="70134146"/>
<keyword evidence="3" id="KW-0328">Glycosyltransferase</keyword>
<sequence length="513" mass="57241">MNQRLAAEKRVVVPHDDSAGGSRDLSSDYSRHWNLTPRKFRRLIRNVPIFKLVKYILVLVVVLAVATPILAPSYTNPPPQYRELNARCAGASPNNGCGNPFEEKVFISVSLYDKNGHLASGSWGKALLELINLLGPDNVFLSIYENDSGNDGARALEGLKERLPCRHRIVNDAHVSLDGFPTIVMPDGTERVKRLAYLSEIRNRALRPLDTLDETELGVGPEGFDKILFLNDVDFHPTDAANLLFSTNLGHDGRANYLAACGLDFMQPLLFYDLYAQRDAEGYSGGIPIFPFFTTEGQGLSRAAILAQSDAVPVRSCWGGIVAMQARYVQNLNKVLPTTNFQEIGSHVINPAVAQIVTAPVRFRNEPEIFFDACECCLFLADVSQAAKSMGAQELGTYVNPYVRVAYSQSTLGWLRWVRRWERLFVIPQWLISKIVGLPTHNPHRTVQQGEPFTEEIWTGPQPGSWQLTERTGRNGLFCGVREMQLVQTGGRTTDKNWENNKMPPGQILKFPT</sequence>
<dbReference type="InterPro" id="IPR021047">
    <property type="entry name" value="Mannosyltransferase_CMT1"/>
</dbReference>
<evidence type="ECO:0000256" key="1">
    <source>
        <dbReference type="SAM" id="MobiDB-lite"/>
    </source>
</evidence>
<name>A0A9P8RER2_9PEZI</name>